<dbReference type="EC" id="3.5.1.5" evidence="2"/>
<dbReference type="EMBL" id="CP111016">
    <property type="protein sequence ID" value="WAR06468.1"/>
    <property type="molecule type" value="Genomic_DNA"/>
</dbReference>
<evidence type="ECO:0000256" key="5">
    <source>
        <dbReference type="ARBA" id="ARBA00022801"/>
    </source>
</evidence>
<dbReference type="PANTHER" id="PTHR33569:SF1">
    <property type="entry name" value="UREASE"/>
    <property type="match status" value="1"/>
</dbReference>
<dbReference type="HAMAP" id="MF_01953">
    <property type="entry name" value="Urease_alpha"/>
    <property type="match status" value="1"/>
</dbReference>
<feature type="active site" description="Proton donor" evidence="6">
    <location>
        <position position="531"/>
    </location>
</feature>
<keyword evidence="5 6" id="KW-0378">Hydrolase</keyword>
<dbReference type="Gene3D" id="3.30.280.10">
    <property type="entry name" value="Urease, gamma-like subunit"/>
    <property type="match status" value="1"/>
</dbReference>
<dbReference type="Gene3D" id="2.10.150.10">
    <property type="entry name" value="Urease, beta subunit"/>
    <property type="match status" value="1"/>
</dbReference>
<dbReference type="PROSITE" id="PS00145">
    <property type="entry name" value="UREASE_2"/>
    <property type="match status" value="1"/>
</dbReference>
<evidence type="ECO:0000313" key="8">
    <source>
        <dbReference type="EMBL" id="WAR06468.1"/>
    </source>
</evidence>
<dbReference type="InterPro" id="IPR029754">
    <property type="entry name" value="Urease_Ni-bd"/>
</dbReference>
<dbReference type="NCBIfam" id="TIGR00193">
    <property type="entry name" value="urease_gam"/>
    <property type="match status" value="1"/>
</dbReference>
<dbReference type="InterPro" id="IPR002019">
    <property type="entry name" value="Urease_beta-like"/>
</dbReference>
<reference evidence="8" key="1">
    <citation type="submission" date="2022-11" db="EMBL/GenBank/DDBJ databases">
        <title>Centuries of genome instability and evolution in soft-shell clam transmissible cancer (bioRxiv).</title>
        <authorList>
            <person name="Hart S.F.M."/>
            <person name="Yonemitsu M.A."/>
            <person name="Giersch R.M."/>
            <person name="Beal B.F."/>
            <person name="Arriagada G."/>
            <person name="Davis B.W."/>
            <person name="Ostrander E.A."/>
            <person name="Goff S.P."/>
            <person name="Metzger M.J."/>
        </authorList>
    </citation>
    <scope>NUCLEOTIDE SEQUENCE</scope>
    <source>
        <strain evidence="8">MELC-2E11</strain>
        <tissue evidence="8">Siphon/mantle</tissue>
    </source>
</reference>
<dbReference type="NCBIfam" id="NF009671">
    <property type="entry name" value="PRK13192.1"/>
    <property type="match status" value="1"/>
</dbReference>
<comment type="pathway">
    <text evidence="1">Nitrogen metabolism; urea degradation; CO(2) and NH(3) from urea (urease route): step 1/1.</text>
</comment>
<dbReference type="SUPFAM" id="SSF51556">
    <property type="entry name" value="Metallo-dependent hydrolases"/>
    <property type="match status" value="1"/>
</dbReference>
<dbReference type="Pfam" id="PF00449">
    <property type="entry name" value="Urease_alpha"/>
    <property type="match status" value="1"/>
</dbReference>
<dbReference type="PANTHER" id="PTHR33569">
    <property type="entry name" value="UREASE"/>
    <property type="match status" value="1"/>
</dbReference>
<dbReference type="InterPro" id="IPR036463">
    <property type="entry name" value="Urease_gamma_sf"/>
</dbReference>
<protein>
    <recommendedName>
        <fullName evidence="2">urease</fullName>
        <ecNumber evidence="2">3.5.1.5</ecNumber>
    </recommendedName>
</protein>
<evidence type="ECO:0000256" key="1">
    <source>
        <dbReference type="ARBA" id="ARBA00004897"/>
    </source>
</evidence>
<dbReference type="InterPro" id="IPR011059">
    <property type="entry name" value="Metal-dep_hydrolase_composite"/>
</dbReference>
<keyword evidence="3" id="KW-0533">Nickel</keyword>
<sequence length="784" mass="85182">MRLSPREQESLLVHQCGALAQRRLARGVRLNHPEAVALIASQIQEFIRDGETVSDLMSKGRELLGFRQVLPGVADMIGEVQVEGTFPDGTKLVTVHTPISRKDGNLDLALYGSFLPVPSLDVFDVKEEQTQVGSHYHFIETNKRLFFDRAASYGYRLNIPAGTSIRFEPGERRSVELVTIAGNRIVRGGNGLCDGEVNEKNLPTVLERVKAGGFGHAKQKKVEPGTGIYATLSSKHYSYLFGPTTGDKLRLGDTSLILEVEKDFTDYGDELKFGGGKANRINQEWDVLDTVITNALIVDAVTGIVKADVGIKDGMIAAIGKSGNPDIMDNITPGMVVGAGTEAIAGEGLILTAGALDAHVHFICPQLAREAVASGITTMFGGGTGPATGTNATTCSPGPNHIRDMLQSTDVFPLNFGFTGKGNSSVLKLHEDWGTTPSAIDTCLRVADEYDVQITIHTDTLNESACVEETMESFKGRTIHTYHSEGAGGGHAPDIIRVCGVPNVLPSSTNPTRPYTANTIDEHLDMLMVCHHLDKNIKNDVAFAESRIRAETIAAEDILHDLGAISIMASDSQAMGRIGEVICRTWQTADKMKLFRGRLSEETAENDNARIKRYIAKYTINPAIAHGMNKIIGSVEAGKLADLVLWHPAFFGAKPEIIIKGGQIAWSQMGMPNASIPTPEPVKQRKMFGAYGKAVGKHSLAFISQASVDTVATYGLSKRLYPVVSCRQLTKKDMVRNAYLPVITVDPCSYKVHIIREEDGKETREHLTCPPASRLSLAQRYFLF</sequence>
<dbReference type="Gene3D" id="2.30.40.10">
    <property type="entry name" value="Urease, subunit C, domain 1"/>
    <property type="match status" value="1"/>
</dbReference>
<dbReference type="PROSITE" id="PS01120">
    <property type="entry name" value="UREASE_1"/>
    <property type="match status" value="1"/>
</dbReference>
<evidence type="ECO:0000256" key="4">
    <source>
        <dbReference type="ARBA" id="ARBA00022723"/>
    </source>
</evidence>
<dbReference type="Pfam" id="PF01979">
    <property type="entry name" value="Amidohydro_1"/>
    <property type="match status" value="1"/>
</dbReference>
<dbReference type="CDD" id="cd00375">
    <property type="entry name" value="Urease_alpha"/>
    <property type="match status" value="1"/>
</dbReference>
<dbReference type="CDD" id="cd00407">
    <property type="entry name" value="Urease_beta"/>
    <property type="match status" value="1"/>
</dbReference>
<dbReference type="SUPFAM" id="SSF51278">
    <property type="entry name" value="Urease, beta-subunit"/>
    <property type="match status" value="1"/>
</dbReference>
<evidence type="ECO:0000256" key="2">
    <source>
        <dbReference type="ARBA" id="ARBA00012934"/>
    </source>
</evidence>
<dbReference type="PRINTS" id="PR01752">
    <property type="entry name" value="UREASE"/>
</dbReference>
<dbReference type="Gene3D" id="3.20.20.140">
    <property type="entry name" value="Metal-dependent hydrolases"/>
    <property type="match status" value="1"/>
</dbReference>
<dbReference type="Pfam" id="PF00547">
    <property type="entry name" value="Urease_gamma"/>
    <property type="match status" value="1"/>
</dbReference>
<dbReference type="PROSITE" id="PS51368">
    <property type="entry name" value="UREASE_3"/>
    <property type="match status" value="1"/>
</dbReference>
<accession>A0ABY7E8S8</accession>
<dbReference type="NCBIfam" id="NF009686">
    <property type="entry name" value="PRK13207.1"/>
    <property type="match status" value="1"/>
</dbReference>
<dbReference type="SUPFAM" id="SSF51338">
    <property type="entry name" value="Composite domain of metallo-dependent hydrolases"/>
    <property type="match status" value="2"/>
</dbReference>
<dbReference type="CDD" id="cd00390">
    <property type="entry name" value="Urease_gamma"/>
    <property type="match status" value="1"/>
</dbReference>
<evidence type="ECO:0000256" key="6">
    <source>
        <dbReference type="PROSITE-ProRule" id="PRU00700"/>
    </source>
</evidence>
<gene>
    <name evidence="8" type="ORF">MAR_021837</name>
</gene>
<dbReference type="InterPro" id="IPR050069">
    <property type="entry name" value="Urease_subunit"/>
</dbReference>
<dbReference type="InterPro" id="IPR036461">
    <property type="entry name" value="Urease_betasu_sf"/>
</dbReference>
<dbReference type="NCBIfam" id="NF009712">
    <property type="entry name" value="PRK13241.1"/>
    <property type="match status" value="1"/>
</dbReference>
<keyword evidence="4" id="KW-0479">Metal-binding</keyword>
<feature type="domain" description="Urease" evidence="7">
    <location>
        <begin position="354"/>
        <end position="784"/>
    </location>
</feature>
<organism evidence="8 9">
    <name type="scientific">Mya arenaria</name>
    <name type="common">Soft-shell clam</name>
    <dbReference type="NCBI Taxonomy" id="6604"/>
    <lineage>
        <taxon>Eukaryota</taxon>
        <taxon>Metazoa</taxon>
        <taxon>Spiralia</taxon>
        <taxon>Lophotrochozoa</taxon>
        <taxon>Mollusca</taxon>
        <taxon>Bivalvia</taxon>
        <taxon>Autobranchia</taxon>
        <taxon>Heteroconchia</taxon>
        <taxon>Euheterodonta</taxon>
        <taxon>Imparidentia</taxon>
        <taxon>Neoheterodontei</taxon>
        <taxon>Myida</taxon>
        <taxon>Myoidea</taxon>
        <taxon>Myidae</taxon>
        <taxon>Mya</taxon>
    </lineage>
</organism>
<dbReference type="NCBIfam" id="TIGR00192">
    <property type="entry name" value="urease_beta"/>
    <property type="match status" value="1"/>
</dbReference>
<dbReference type="SUPFAM" id="SSF54111">
    <property type="entry name" value="Urease, gamma-subunit"/>
    <property type="match status" value="1"/>
</dbReference>
<dbReference type="InterPro" id="IPR017950">
    <property type="entry name" value="Urease_AS"/>
</dbReference>
<dbReference type="Proteomes" id="UP001164746">
    <property type="component" value="Chromosome 5"/>
</dbReference>
<dbReference type="InterPro" id="IPR017951">
    <property type="entry name" value="Urease_asu_c"/>
</dbReference>
<dbReference type="Pfam" id="PF00699">
    <property type="entry name" value="Urease_beta"/>
    <property type="match status" value="1"/>
</dbReference>
<name>A0ABY7E8S8_MYAAR</name>
<dbReference type="InterPro" id="IPR006680">
    <property type="entry name" value="Amidohydro-rel"/>
</dbReference>
<evidence type="ECO:0000256" key="3">
    <source>
        <dbReference type="ARBA" id="ARBA00022596"/>
    </source>
</evidence>
<feature type="binding site" evidence="6">
    <location>
        <position position="430"/>
    </location>
    <ligand>
        <name>substrate</name>
    </ligand>
</feature>
<proteinExistence type="inferred from homology"/>
<dbReference type="InterPro" id="IPR011612">
    <property type="entry name" value="Urease_alpha_N_dom"/>
</dbReference>
<evidence type="ECO:0000259" key="7">
    <source>
        <dbReference type="PROSITE" id="PS51368"/>
    </source>
</evidence>
<dbReference type="InterPro" id="IPR002026">
    <property type="entry name" value="Urease_gamma/gamma-beta_su"/>
</dbReference>
<evidence type="ECO:0000313" key="9">
    <source>
        <dbReference type="Proteomes" id="UP001164746"/>
    </source>
</evidence>
<dbReference type="NCBIfam" id="TIGR01792">
    <property type="entry name" value="urease_alph"/>
    <property type="match status" value="1"/>
</dbReference>
<keyword evidence="9" id="KW-1185">Reference proteome</keyword>
<dbReference type="InterPro" id="IPR032466">
    <property type="entry name" value="Metal_Hydrolase"/>
</dbReference>
<dbReference type="InterPro" id="IPR005848">
    <property type="entry name" value="Urease_asu"/>
</dbReference>